<reference evidence="2 3" key="1">
    <citation type="submission" date="2021-06" db="EMBL/GenBank/DDBJ databases">
        <authorList>
            <person name="Palmer J.M."/>
        </authorList>
    </citation>
    <scope>NUCLEOTIDE SEQUENCE [LARGE SCALE GENOMIC DNA]</scope>
    <source>
        <strain evidence="2 3">AS_MEX2019</strain>
        <tissue evidence="2">Muscle</tissue>
    </source>
</reference>
<accession>A0ABV0XT23</accession>
<comment type="caution">
    <text evidence="2">The sequence shown here is derived from an EMBL/GenBank/DDBJ whole genome shotgun (WGS) entry which is preliminary data.</text>
</comment>
<evidence type="ECO:0000313" key="3">
    <source>
        <dbReference type="Proteomes" id="UP001469553"/>
    </source>
</evidence>
<evidence type="ECO:0000256" key="1">
    <source>
        <dbReference type="SAM" id="MobiDB-lite"/>
    </source>
</evidence>
<proteinExistence type="predicted"/>
<feature type="region of interest" description="Disordered" evidence="1">
    <location>
        <begin position="1"/>
        <end position="32"/>
    </location>
</feature>
<gene>
    <name evidence="2" type="ORF">AMECASPLE_023602</name>
</gene>
<organism evidence="2 3">
    <name type="scientific">Ameca splendens</name>
    <dbReference type="NCBI Taxonomy" id="208324"/>
    <lineage>
        <taxon>Eukaryota</taxon>
        <taxon>Metazoa</taxon>
        <taxon>Chordata</taxon>
        <taxon>Craniata</taxon>
        <taxon>Vertebrata</taxon>
        <taxon>Euteleostomi</taxon>
        <taxon>Actinopterygii</taxon>
        <taxon>Neopterygii</taxon>
        <taxon>Teleostei</taxon>
        <taxon>Neoteleostei</taxon>
        <taxon>Acanthomorphata</taxon>
        <taxon>Ovalentaria</taxon>
        <taxon>Atherinomorphae</taxon>
        <taxon>Cyprinodontiformes</taxon>
        <taxon>Goodeidae</taxon>
        <taxon>Ameca</taxon>
    </lineage>
</organism>
<sequence length="100" mass="10685">MCLSFYSSPSRPFPPPLKSPPKGATIPYRPSPTPGTVLLAGNQVFEASDFGSHPLFSLAQGGLDLQQELKAAPTSAEDPVLLLSEPWPGRHINTINSCLK</sequence>
<evidence type="ECO:0000313" key="2">
    <source>
        <dbReference type="EMBL" id="MEQ2284637.1"/>
    </source>
</evidence>
<protein>
    <submittedName>
        <fullName evidence="2">Uncharacterized protein</fullName>
    </submittedName>
</protein>
<keyword evidence="3" id="KW-1185">Reference proteome</keyword>
<dbReference type="Proteomes" id="UP001469553">
    <property type="component" value="Unassembled WGS sequence"/>
</dbReference>
<feature type="compositionally biased region" description="Low complexity" evidence="1">
    <location>
        <begin position="1"/>
        <end position="10"/>
    </location>
</feature>
<dbReference type="EMBL" id="JAHRIP010011590">
    <property type="protein sequence ID" value="MEQ2284637.1"/>
    <property type="molecule type" value="Genomic_DNA"/>
</dbReference>
<name>A0ABV0XT23_9TELE</name>